<evidence type="ECO:0000256" key="2">
    <source>
        <dbReference type="ARBA" id="ARBA00022679"/>
    </source>
</evidence>
<proteinExistence type="inferred from homology"/>
<protein>
    <recommendedName>
        <fullName evidence="5 6">tRNA dimethylallyltransferase</fullName>
        <ecNumber evidence="5 6">2.5.1.75</ecNumber>
    </recommendedName>
</protein>
<dbReference type="Pfam" id="PF01715">
    <property type="entry name" value="IPPT"/>
    <property type="match status" value="1"/>
</dbReference>
<dbReference type="OrthoDB" id="775260at2759"/>
<dbReference type="GO" id="GO:0052381">
    <property type="term" value="F:tRNA dimethylallyltransferase activity"/>
    <property type="evidence" value="ECO:0007669"/>
    <property type="project" value="UniProtKB-UniRule"/>
</dbReference>
<keyword evidence="10" id="KW-1185">Reference proteome</keyword>
<organism evidence="9 10">
    <name type="scientific">Lachancea meyersii CBS 8951</name>
    <dbReference type="NCBI Taxonomy" id="1266667"/>
    <lineage>
        <taxon>Eukaryota</taxon>
        <taxon>Fungi</taxon>
        <taxon>Dikarya</taxon>
        <taxon>Ascomycota</taxon>
        <taxon>Saccharomycotina</taxon>
        <taxon>Saccharomycetes</taxon>
        <taxon>Saccharomycetales</taxon>
        <taxon>Saccharomycetaceae</taxon>
        <taxon>Lachancea</taxon>
    </lineage>
</organism>
<evidence type="ECO:0000256" key="8">
    <source>
        <dbReference type="SAM" id="MobiDB-lite"/>
    </source>
</evidence>
<evidence type="ECO:0000256" key="5">
    <source>
        <dbReference type="PIRNR" id="PIRNR039110"/>
    </source>
</evidence>
<evidence type="ECO:0000256" key="3">
    <source>
        <dbReference type="ARBA" id="ARBA00022741"/>
    </source>
</evidence>
<accession>A0A1G4J1N0</accession>
<evidence type="ECO:0000256" key="1">
    <source>
        <dbReference type="ARBA" id="ARBA00005842"/>
    </source>
</evidence>
<dbReference type="Gene3D" id="1.10.20.140">
    <property type="match status" value="1"/>
</dbReference>
<dbReference type="PANTHER" id="PTHR11088:SF89">
    <property type="entry name" value="TRNA DIMETHYLALLYLTRANSFERASE"/>
    <property type="match status" value="1"/>
</dbReference>
<dbReference type="EMBL" id="LT598479">
    <property type="protein sequence ID" value="SCU83361.1"/>
    <property type="molecule type" value="Genomic_DNA"/>
</dbReference>
<feature type="compositionally biased region" description="Basic residues" evidence="8">
    <location>
        <begin position="399"/>
        <end position="408"/>
    </location>
</feature>
<dbReference type="Proteomes" id="UP000191144">
    <property type="component" value="Chromosome C"/>
</dbReference>
<evidence type="ECO:0000313" key="9">
    <source>
        <dbReference type="EMBL" id="SCU83361.1"/>
    </source>
</evidence>
<keyword evidence="2 5" id="KW-0808">Transferase</keyword>
<gene>
    <name evidence="9" type="ORF">LAME_0C04874G</name>
</gene>
<evidence type="ECO:0000256" key="4">
    <source>
        <dbReference type="ARBA" id="ARBA00022840"/>
    </source>
</evidence>
<keyword evidence="3 5" id="KW-0547">Nucleotide-binding</keyword>
<dbReference type="HAMAP" id="MF_00185">
    <property type="entry name" value="IPP_trans"/>
    <property type="match status" value="1"/>
</dbReference>
<dbReference type="GO" id="GO:0005524">
    <property type="term" value="F:ATP binding"/>
    <property type="evidence" value="ECO:0007669"/>
    <property type="project" value="UniProtKB-UniRule"/>
</dbReference>
<dbReference type="InterPro" id="IPR039657">
    <property type="entry name" value="Dimethylallyltransferase"/>
</dbReference>
<dbReference type="NCBIfam" id="TIGR00174">
    <property type="entry name" value="miaA"/>
    <property type="match status" value="1"/>
</dbReference>
<dbReference type="PIRSF" id="PIRSF039110">
    <property type="entry name" value="IPP_transferase"/>
    <property type="match status" value="1"/>
</dbReference>
<keyword evidence="5" id="KW-0963">Cytoplasm</keyword>
<evidence type="ECO:0000256" key="6">
    <source>
        <dbReference type="RuleBase" id="RU003783"/>
    </source>
</evidence>
<reference evidence="10" key="1">
    <citation type="submission" date="2016-03" db="EMBL/GenBank/DDBJ databases">
        <authorList>
            <person name="Devillers Hugo."/>
        </authorList>
    </citation>
    <scope>NUCLEOTIDE SEQUENCE [LARGE SCALE GENOMIC DNA]</scope>
</reference>
<dbReference type="AlphaFoldDB" id="A0A1G4J1N0"/>
<dbReference type="Gene3D" id="3.40.50.300">
    <property type="entry name" value="P-loop containing nucleotide triphosphate hydrolases"/>
    <property type="match status" value="1"/>
</dbReference>
<dbReference type="EC" id="2.5.1.75" evidence="5 6"/>
<sequence length="426" mass="49654">MIRRVLNKLNMSRPKIIVIAGTTGVGKSQLSVQIASHVSGEIINSDSMQVYKDLPIITNKHPIADRNGIPHHLMNHVAWNDEYYLHRFEKECLSAIEDIHSRGKVPIIVGGTHYYLQILLNKRIEEKHRVVTPEEQALLDEGDPEKVYAMLQRLDPAIASKYHPNDTRRVHRMLEIYYTTGKKPSNAFAEQQNTLKFDTLFFWIYSTPEKLDSRLDKRVDDMMESGALDEIRSLYKKYKSDNFTPEQCENGIWQVIGFKEFLPWLEYESGASFESSVDKMKIRTRQYAKRQVKWIRKMLLPDVKDHLYMLDATNLEQWDQNVSEKAISITDSFLDSLEIQEKHAPPALESLLTNSTLGDNSPKLENDWSRYVCEACRDKENKPLIAIGAKNWKTHLNSRRHRTNLSRAKKLENHEMWKKRKTESVE</sequence>
<dbReference type="GO" id="GO:0005739">
    <property type="term" value="C:mitochondrion"/>
    <property type="evidence" value="ECO:0007669"/>
    <property type="project" value="TreeGrafter"/>
</dbReference>
<comment type="similarity">
    <text evidence="1 5 7">Belongs to the IPP transferase family.</text>
</comment>
<dbReference type="SUPFAM" id="SSF52540">
    <property type="entry name" value="P-loop containing nucleoside triphosphate hydrolases"/>
    <property type="match status" value="1"/>
</dbReference>
<evidence type="ECO:0000256" key="7">
    <source>
        <dbReference type="RuleBase" id="RU003785"/>
    </source>
</evidence>
<dbReference type="InterPro" id="IPR027417">
    <property type="entry name" value="P-loop_NTPase"/>
</dbReference>
<dbReference type="PANTHER" id="PTHR11088">
    <property type="entry name" value="TRNA DIMETHYLALLYLTRANSFERASE"/>
    <property type="match status" value="1"/>
</dbReference>
<comment type="function">
    <text evidence="5">Catalyzes the transfer of a dimethylallyl group onto the adenine at position 37.</text>
</comment>
<name>A0A1G4J1N0_9SACH</name>
<dbReference type="Gene3D" id="3.30.160.60">
    <property type="entry name" value="Classic Zinc Finger"/>
    <property type="match status" value="1"/>
</dbReference>
<feature type="compositionally biased region" description="Basic and acidic residues" evidence="8">
    <location>
        <begin position="409"/>
        <end position="426"/>
    </location>
</feature>
<feature type="region of interest" description="Disordered" evidence="8">
    <location>
        <begin position="399"/>
        <end position="426"/>
    </location>
</feature>
<dbReference type="GO" id="GO:0006400">
    <property type="term" value="P:tRNA modification"/>
    <property type="evidence" value="ECO:0007669"/>
    <property type="project" value="TreeGrafter"/>
</dbReference>
<comment type="catalytic activity">
    <reaction evidence="5 6">
        <text>adenosine(37) in tRNA + dimethylallyl diphosphate = N(6)-dimethylallyladenosine(37) in tRNA + diphosphate</text>
        <dbReference type="Rhea" id="RHEA:26482"/>
        <dbReference type="Rhea" id="RHEA-COMP:10162"/>
        <dbReference type="Rhea" id="RHEA-COMP:10375"/>
        <dbReference type="ChEBI" id="CHEBI:33019"/>
        <dbReference type="ChEBI" id="CHEBI:57623"/>
        <dbReference type="ChEBI" id="CHEBI:74411"/>
        <dbReference type="ChEBI" id="CHEBI:74415"/>
        <dbReference type="EC" id="2.5.1.75"/>
    </reaction>
</comment>
<dbReference type="InterPro" id="IPR018022">
    <property type="entry name" value="IPT"/>
</dbReference>
<dbReference type="InterPro" id="IPR030666">
    <property type="entry name" value="IPP_transferase_euk"/>
</dbReference>
<evidence type="ECO:0000313" key="10">
    <source>
        <dbReference type="Proteomes" id="UP000191144"/>
    </source>
</evidence>
<keyword evidence="5 6" id="KW-0819">tRNA processing</keyword>
<keyword evidence="4 5" id="KW-0067">ATP-binding</keyword>